<feature type="compositionally biased region" description="Low complexity" evidence="1">
    <location>
        <begin position="83"/>
        <end position="104"/>
    </location>
</feature>
<accession>A0ABN9VNN6</accession>
<comment type="caution">
    <text evidence="2">The sequence shown here is derived from an EMBL/GenBank/DDBJ whole genome shotgun (WGS) entry which is preliminary data.</text>
</comment>
<feature type="non-terminal residue" evidence="2">
    <location>
        <position position="104"/>
    </location>
</feature>
<evidence type="ECO:0000313" key="3">
    <source>
        <dbReference type="Proteomes" id="UP001189429"/>
    </source>
</evidence>
<dbReference type="EMBL" id="CAUYUJ010017460">
    <property type="protein sequence ID" value="CAK0874995.1"/>
    <property type="molecule type" value="Genomic_DNA"/>
</dbReference>
<organism evidence="2 3">
    <name type="scientific">Prorocentrum cordatum</name>
    <dbReference type="NCBI Taxonomy" id="2364126"/>
    <lineage>
        <taxon>Eukaryota</taxon>
        <taxon>Sar</taxon>
        <taxon>Alveolata</taxon>
        <taxon>Dinophyceae</taxon>
        <taxon>Prorocentrales</taxon>
        <taxon>Prorocentraceae</taxon>
        <taxon>Prorocentrum</taxon>
    </lineage>
</organism>
<proteinExistence type="predicted"/>
<protein>
    <submittedName>
        <fullName evidence="2">Uncharacterized protein</fullName>
    </submittedName>
</protein>
<evidence type="ECO:0000313" key="2">
    <source>
        <dbReference type="EMBL" id="CAK0874995.1"/>
    </source>
</evidence>
<dbReference type="Proteomes" id="UP001189429">
    <property type="component" value="Unassembled WGS sequence"/>
</dbReference>
<sequence length="104" mass="11141">MKKRHAKPPQSTTSARLPSWHLLAVLLCAAVVLCWALSEVLLLRVQCAGDPTAALHTDKERELEARLAESIRQLDEERRQRLAAAAAAARAPPPAAEASGASPS</sequence>
<feature type="region of interest" description="Disordered" evidence="1">
    <location>
        <begin position="82"/>
        <end position="104"/>
    </location>
</feature>
<reference evidence="2" key="1">
    <citation type="submission" date="2023-10" db="EMBL/GenBank/DDBJ databases">
        <authorList>
            <person name="Chen Y."/>
            <person name="Shah S."/>
            <person name="Dougan E. K."/>
            <person name="Thang M."/>
            <person name="Chan C."/>
        </authorList>
    </citation>
    <scope>NUCLEOTIDE SEQUENCE [LARGE SCALE GENOMIC DNA]</scope>
</reference>
<name>A0ABN9VNN6_9DINO</name>
<evidence type="ECO:0000256" key="1">
    <source>
        <dbReference type="SAM" id="MobiDB-lite"/>
    </source>
</evidence>
<keyword evidence="3" id="KW-1185">Reference proteome</keyword>
<gene>
    <name evidence="2" type="ORF">PCOR1329_LOCUS59745</name>
</gene>